<evidence type="ECO:0000256" key="1">
    <source>
        <dbReference type="SAM" id="MobiDB-lite"/>
    </source>
</evidence>
<feature type="compositionally biased region" description="Basic residues" evidence="1">
    <location>
        <begin position="731"/>
        <end position="752"/>
    </location>
</feature>
<feature type="region of interest" description="Disordered" evidence="1">
    <location>
        <begin position="636"/>
        <end position="752"/>
    </location>
</feature>
<evidence type="ECO:0000313" key="4">
    <source>
        <dbReference type="RefSeq" id="XP_030378474.1"/>
    </source>
</evidence>
<dbReference type="PANTHER" id="PTHR21494:SF0">
    <property type="entry name" value="ACTIVATING SIGNAL COINTEGRATOR 1 COMPLEX SUBUNIT 2"/>
    <property type="match status" value="1"/>
</dbReference>
<accession>A0A6J2TR06</accession>
<evidence type="ECO:0000313" key="3">
    <source>
        <dbReference type="Proteomes" id="UP000504634"/>
    </source>
</evidence>
<proteinExistence type="predicted"/>
<dbReference type="InterPro" id="IPR009060">
    <property type="entry name" value="UBA-like_sf"/>
</dbReference>
<dbReference type="SMART" id="SM00546">
    <property type="entry name" value="CUE"/>
    <property type="match status" value="1"/>
</dbReference>
<keyword evidence="3" id="KW-1185">Reference proteome</keyword>
<dbReference type="Proteomes" id="UP000504634">
    <property type="component" value="Unplaced"/>
</dbReference>
<reference evidence="4" key="1">
    <citation type="submission" date="2025-08" db="UniProtKB">
        <authorList>
            <consortium name="RefSeq"/>
        </authorList>
    </citation>
    <scope>IDENTIFICATION</scope>
    <source>
        <strain evidence="4">11010-0011.00</strain>
        <tissue evidence="4">Whole body</tissue>
    </source>
</reference>
<dbReference type="RefSeq" id="XP_030378474.1">
    <property type="nucleotide sequence ID" value="XM_030522614.1"/>
</dbReference>
<dbReference type="OrthoDB" id="5577209at2759"/>
<dbReference type="GO" id="GO:0043130">
    <property type="term" value="F:ubiquitin binding"/>
    <property type="evidence" value="ECO:0007669"/>
    <property type="project" value="InterPro"/>
</dbReference>
<dbReference type="GeneID" id="115627067"/>
<dbReference type="InterPro" id="IPR041800">
    <property type="entry name" value="ASCC2_CUE"/>
</dbReference>
<sequence>MLDNTNCNPDKLSLGDLKLELTSSDGVKRQVPALDEHWITRDKDKPFQNYVCMLCSFRQIKSGAALEEWLYIATCCQQDLEYLLGLSHHVFWSHMVYEESAMNVIVTFLQRANPYYRTDSSTGETTPIDGAAASKAEALYAKLLNLVVRVILRLLTAQESPTEWIIPEQHGDLLYKNYLISVPLLFDLVVAVGDAEAQNVALLEKIFTTVLRLQPNYLNDFREGLAFYENAFLSMQIQVDNEGCEGACGGSLLDSDAETPYDDVVLFALDCAYTLRVLLKVCPALTQICEETKLPQCIANFYDLTVPMMYKNICLVNPMARSLKWLNEARQQFINAVRSITHAQLQKACQDPQSSSAQKFVELLQECLTAHTFVVDYERQYPVEHDVQQLLPICPSIKDYKVDFVVAGYQKVLGDCTTSIMAEELSGASSMESLDDSHNSPIPGNIGTATLTNGIDCSSQTQPQRDFDLEATAVLDVLPDLGRGFIQRVLKRYENSEQAIAAILDDNLPPDLINNDRQEIYIPEDPQDKLQKNLGLRHFNVHDGDRYDVLTQEMPQCIIKQGKGLPGKPRNAEQMLDDKRHIGELKERYQKYALVEDQLDDGAEYEDEYDDSYEALIDGQAAPLHKQRRQQFPDAGVYEAPDNDDDEDDDGSSSEGSNTSPRDTHSADFCENPEVIRARYAARQQAKWGNRGAGTSAPPPPSQRDVVGAAKGQGQSRETQRNRGQKEAHKSSRANHNRKAGAAYKRSKGMLS</sequence>
<dbReference type="CDD" id="cd14364">
    <property type="entry name" value="CUE_ASCC2"/>
    <property type="match status" value="1"/>
</dbReference>
<dbReference type="InterPro" id="IPR003892">
    <property type="entry name" value="CUE"/>
</dbReference>
<feature type="compositionally biased region" description="Basic and acidic residues" evidence="1">
    <location>
        <begin position="718"/>
        <end position="730"/>
    </location>
</feature>
<name>A0A6J2TR06_DROLE</name>
<dbReference type="PROSITE" id="PS51140">
    <property type="entry name" value="CUE"/>
    <property type="match status" value="1"/>
</dbReference>
<dbReference type="InterPro" id="IPR052586">
    <property type="entry name" value="ASCC2"/>
</dbReference>
<organism evidence="3 4">
    <name type="scientific">Drosophila lebanonensis</name>
    <name type="common">Fruit fly</name>
    <name type="synonym">Scaptodrosophila lebanonensis</name>
    <dbReference type="NCBI Taxonomy" id="7225"/>
    <lineage>
        <taxon>Eukaryota</taxon>
        <taxon>Metazoa</taxon>
        <taxon>Ecdysozoa</taxon>
        <taxon>Arthropoda</taxon>
        <taxon>Hexapoda</taxon>
        <taxon>Insecta</taxon>
        <taxon>Pterygota</taxon>
        <taxon>Neoptera</taxon>
        <taxon>Endopterygota</taxon>
        <taxon>Diptera</taxon>
        <taxon>Brachycera</taxon>
        <taxon>Muscomorpha</taxon>
        <taxon>Ephydroidea</taxon>
        <taxon>Drosophilidae</taxon>
        <taxon>Scaptodrosophila</taxon>
    </lineage>
</organism>
<gene>
    <name evidence="4" type="primary">LOC115627067</name>
</gene>
<dbReference type="Gene3D" id="1.10.8.10">
    <property type="entry name" value="DNA helicase RuvA subunit, C-terminal domain"/>
    <property type="match status" value="1"/>
</dbReference>
<dbReference type="GO" id="GO:0006355">
    <property type="term" value="P:regulation of DNA-templated transcription"/>
    <property type="evidence" value="ECO:0007669"/>
    <property type="project" value="TreeGrafter"/>
</dbReference>
<dbReference type="AlphaFoldDB" id="A0A6J2TR06"/>
<dbReference type="SUPFAM" id="SSF46934">
    <property type="entry name" value="UBA-like"/>
    <property type="match status" value="1"/>
</dbReference>
<dbReference type="PANTHER" id="PTHR21494">
    <property type="entry name" value="ACTIVATING SIGNAL COINTEGRATOR 1 COMPLEX SUBUNIT 2 ASC-1 COMPLEX SUBUNIT P100"/>
    <property type="match status" value="1"/>
</dbReference>
<evidence type="ECO:0000259" key="2">
    <source>
        <dbReference type="PROSITE" id="PS51140"/>
    </source>
</evidence>
<feature type="compositionally biased region" description="Acidic residues" evidence="1">
    <location>
        <begin position="641"/>
        <end position="652"/>
    </location>
</feature>
<feature type="domain" description="CUE" evidence="2">
    <location>
        <begin position="466"/>
        <end position="508"/>
    </location>
</feature>
<protein>
    <submittedName>
        <fullName evidence="4">Activating signal cointegrator 1 complex subunit 2</fullName>
    </submittedName>
</protein>